<comment type="subcellular location">
    <subcellularLocation>
        <location evidence="1">Membrane</location>
        <topology evidence="1">Multi-pass membrane protein</topology>
    </subcellularLocation>
</comment>
<proteinExistence type="predicted"/>
<evidence type="ECO:0000256" key="2">
    <source>
        <dbReference type="ARBA" id="ARBA00022692"/>
    </source>
</evidence>
<dbReference type="AlphaFoldDB" id="A0A1M4VFD3"/>
<keyword evidence="7" id="KW-1185">Reference proteome</keyword>
<sequence>MGFAHKIVSSGMENIEIMGLVAAVLTTYSIVPQVYKTWSNKSTKDISLTMYLAMFLGVVLWLIYGIYHDSIPMILANFITAVLLFVMIVLKLKYK</sequence>
<dbReference type="InterPro" id="IPR006603">
    <property type="entry name" value="PQ-loop_rpt"/>
</dbReference>
<accession>A0A1M4VFD3</accession>
<evidence type="ECO:0000313" key="7">
    <source>
        <dbReference type="Proteomes" id="UP000184406"/>
    </source>
</evidence>
<keyword evidence="2 5" id="KW-0812">Transmembrane</keyword>
<name>A0A1M4VFD3_9FLAO</name>
<organism evidence="6 7">
    <name type="scientific">Arenibacter palladensis</name>
    <dbReference type="NCBI Taxonomy" id="237373"/>
    <lineage>
        <taxon>Bacteria</taxon>
        <taxon>Pseudomonadati</taxon>
        <taxon>Bacteroidota</taxon>
        <taxon>Flavobacteriia</taxon>
        <taxon>Flavobacteriales</taxon>
        <taxon>Flavobacteriaceae</taxon>
        <taxon>Arenibacter</taxon>
    </lineage>
</organism>
<dbReference type="InterPro" id="IPR047662">
    <property type="entry name" value="SemiSWEET"/>
</dbReference>
<keyword evidence="3 5" id="KW-1133">Transmembrane helix</keyword>
<dbReference type="Proteomes" id="UP000184406">
    <property type="component" value="Unassembled WGS sequence"/>
</dbReference>
<feature type="transmembrane region" description="Helical" evidence="5">
    <location>
        <begin position="47"/>
        <end position="67"/>
    </location>
</feature>
<feature type="transmembrane region" description="Helical" evidence="5">
    <location>
        <begin position="17"/>
        <end position="35"/>
    </location>
</feature>
<evidence type="ECO:0000256" key="5">
    <source>
        <dbReference type="SAM" id="Phobius"/>
    </source>
</evidence>
<evidence type="ECO:0000256" key="4">
    <source>
        <dbReference type="ARBA" id="ARBA00023136"/>
    </source>
</evidence>
<dbReference type="GO" id="GO:0051119">
    <property type="term" value="F:sugar transmembrane transporter activity"/>
    <property type="evidence" value="ECO:0007669"/>
    <property type="project" value="InterPro"/>
</dbReference>
<evidence type="ECO:0000313" key="6">
    <source>
        <dbReference type="EMBL" id="SHE67612.1"/>
    </source>
</evidence>
<evidence type="ECO:0000256" key="1">
    <source>
        <dbReference type="ARBA" id="ARBA00004141"/>
    </source>
</evidence>
<keyword evidence="4 5" id="KW-0472">Membrane</keyword>
<dbReference type="Gene3D" id="1.20.1280.290">
    <property type="match status" value="1"/>
</dbReference>
<protein>
    <submittedName>
        <fullName evidence="6">MtN3 and saliva related transmembrane protein</fullName>
    </submittedName>
</protein>
<dbReference type="NCBIfam" id="NF037968">
    <property type="entry name" value="SemiSWEET_2"/>
    <property type="match status" value="1"/>
</dbReference>
<reference evidence="7" key="1">
    <citation type="submission" date="2016-11" db="EMBL/GenBank/DDBJ databases">
        <authorList>
            <person name="Varghese N."/>
            <person name="Submissions S."/>
        </authorList>
    </citation>
    <scope>NUCLEOTIDE SEQUENCE [LARGE SCALE GENOMIC DNA]</scope>
    <source>
        <strain evidence="7">DSM 17539</strain>
    </source>
</reference>
<dbReference type="GO" id="GO:0016020">
    <property type="term" value="C:membrane"/>
    <property type="evidence" value="ECO:0007669"/>
    <property type="project" value="UniProtKB-SubCell"/>
</dbReference>
<dbReference type="Pfam" id="PF04193">
    <property type="entry name" value="PQ-loop"/>
    <property type="match status" value="1"/>
</dbReference>
<feature type="transmembrane region" description="Helical" evidence="5">
    <location>
        <begin position="73"/>
        <end position="92"/>
    </location>
</feature>
<gene>
    <name evidence="6" type="ORF">SAMN03080594_101955</name>
</gene>
<dbReference type="EMBL" id="FQUX01000001">
    <property type="protein sequence ID" value="SHE67612.1"/>
    <property type="molecule type" value="Genomic_DNA"/>
</dbReference>
<evidence type="ECO:0000256" key="3">
    <source>
        <dbReference type="ARBA" id="ARBA00022989"/>
    </source>
</evidence>